<dbReference type="AlphaFoldDB" id="A0A833VGW4"/>
<dbReference type="InterPro" id="IPR011989">
    <property type="entry name" value="ARM-like"/>
</dbReference>
<dbReference type="EMBL" id="SWLB01000019">
    <property type="protein sequence ID" value="KAF3325695.1"/>
    <property type="molecule type" value="Genomic_DNA"/>
</dbReference>
<evidence type="ECO:0000313" key="2">
    <source>
        <dbReference type="Proteomes" id="UP000623129"/>
    </source>
</evidence>
<protein>
    <submittedName>
        <fullName evidence="1">Cell differentiation protein RCD1 isoform X3</fullName>
    </submittedName>
</protein>
<name>A0A833VGW4_9POAL</name>
<dbReference type="Gene3D" id="1.25.10.10">
    <property type="entry name" value="Leucine-rich Repeat Variant"/>
    <property type="match status" value="2"/>
</dbReference>
<reference evidence="1" key="1">
    <citation type="submission" date="2020-01" db="EMBL/GenBank/DDBJ databases">
        <title>Genome sequence of Kobresia littledalei, the first chromosome-level genome in the family Cyperaceae.</title>
        <authorList>
            <person name="Qu G."/>
        </authorList>
    </citation>
    <scope>NUCLEOTIDE SEQUENCE</scope>
    <source>
        <strain evidence="1">C.B.Clarke</strain>
        <tissue evidence="1">Leaf</tissue>
    </source>
</reference>
<dbReference type="OrthoDB" id="1183224at2759"/>
<sequence length="203" mass="22836">MTNEEVFRKVILHAAEKNKKETIPNLAILLWKTPCIVTLLIQEIIRVYPYLSPPTLSSGDSTRVCNALSLFQGGSDLEVILYLLQTEFVPLCLCSIEKGSPTSKTLATFILEKILVTDIGLRYACATAERFFCLHMILCSMVASSTEQPSARLLRHIIRCYLRLSLHPRYLQDEDVTRVALTQLLDNTTNNQCLCGELASDKK</sequence>
<dbReference type="GO" id="GO:0006402">
    <property type="term" value="P:mRNA catabolic process"/>
    <property type="evidence" value="ECO:0007669"/>
    <property type="project" value="InterPro"/>
</dbReference>
<dbReference type="PANTHER" id="PTHR12262">
    <property type="entry name" value="CCR4-NOT TRANSCRIPTION COMPLEX SUBUNIT 9"/>
    <property type="match status" value="1"/>
</dbReference>
<keyword evidence="2" id="KW-1185">Reference proteome</keyword>
<dbReference type="GO" id="GO:0030014">
    <property type="term" value="C:CCR4-NOT complex"/>
    <property type="evidence" value="ECO:0007669"/>
    <property type="project" value="InterPro"/>
</dbReference>
<proteinExistence type="predicted"/>
<comment type="caution">
    <text evidence="1">The sequence shown here is derived from an EMBL/GenBank/DDBJ whole genome shotgun (WGS) entry which is preliminary data.</text>
</comment>
<dbReference type="Proteomes" id="UP000623129">
    <property type="component" value="Unassembled WGS sequence"/>
</dbReference>
<dbReference type="Pfam" id="PF04078">
    <property type="entry name" value="Rcd1"/>
    <property type="match status" value="2"/>
</dbReference>
<gene>
    <name evidence="1" type="ORF">FCM35_KLT08775</name>
</gene>
<organism evidence="1 2">
    <name type="scientific">Carex littledalei</name>
    <dbReference type="NCBI Taxonomy" id="544730"/>
    <lineage>
        <taxon>Eukaryota</taxon>
        <taxon>Viridiplantae</taxon>
        <taxon>Streptophyta</taxon>
        <taxon>Embryophyta</taxon>
        <taxon>Tracheophyta</taxon>
        <taxon>Spermatophyta</taxon>
        <taxon>Magnoliopsida</taxon>
        <taxon>Liliopsida</taxon>
        <taxon>Poales</taxon>
        <taxon>Cyperaceae</taxon>
        <taxon>Cyperoideae</taxon>
        <taxon>Cariceae</taxon>
        <taxon>Carex</taxon>
        <taxon>Carex subgen. Euthyceras</taxon>
    </lineage>
</organism>
<dbReference type="InterPro" id="IPR007216">
    <property type="entry name" value="CNOT9"/>
</dbReference>
<evidence type="ECO:0000313" key="1">
    <source>
        <dbReference type="EMBL" id="KAF3325695.1"/>
    </source>
</evidence>
<accession>A0A833VGW4</accession>